<evidence type="ECO:0000256" key="8">
    <source>
        <dbReference type="ARBA" id="ARBA00063644"/>
    </source>
</evidence>
<comment type="subcellular location">
    <subcellularLocation>
        <location evidence="9">Cytoplasm</location>
    </subcellularLocation>
</comment>
<name>A0A7L6N2X6_9MOLU</name>
<dbReference type="InterPro" id="IPR050220">
    <property type="entry name" value="Type_II_DNA_Topoisomerases"/>
</dbReference>
<protein>
    <recommendedName>
        <fullName evidence="9">DNA gyrase subunit A</fullName>
        <ecNumber evidence="9">5.6.2.2</ecNumber>
    </recommendedName>
</protein>
<feature type="coiled-coil region" evidence="11">
    <location>
        <begin position="446"/>
        <end position="480"/>
    </location>
</feature>
<evidence type="ECO:0000256" key="1">
    <source>
        <dbReference type="ARBA" id="ARBA00000185"/>
    </source>
</evidence>
<dbReference type="InterPro" id="IPR013757">
    <property type="entry name" value="Topo_IIA_A_a_sf"/>
</dbReference>
<keyword evidence="6 9" id="KW-0238">DNA-binding</keyword>
<dbReference type="EMBL" id="CP051151">
    <property type="protein sequence ID" value="QLY40523.1"/>
    <property type="molecule type" value="Genomic_DNA"/>
</dbReference>
<keyword evidence="3 9" id="KW-0547">Nucleotide-binding</keyword>
<evidence type="ECO:0000259" key="12">
    <source>
        <dbReference type="PROSITE" id="PS52040"/>
    </source>
</evidence>
<dbReference type="Gene3D" id="3.30.1360.40">
    <property type="match status" value="1"/>
</dbReference>
<dbReference type="RefSeq" id="WP_312031362.1">
    <property type="nucleotide sequence ID" value="NZ_CP051151.1"/>
</dbReference>
<evidence type="ECO:0000256" key="11">
    <source>
        <dbReference type="SAM" id="Coils"/>
    </source>
</evidence>
<evidence type="ECO:0000256" key="9">
    <source>
        <dbReference type="HAMAP-Rule" id="MF_01897"/>
    </source>
</evidence>
<dbReference type="Gene3D" id="3.90.199.10">
    <property type="entry name" value="Topoisomerase II, domain 5"/>
    <property type="match status" value="1"/>
</dbReference>
<accession>A0A7L6N2X6</accession>
<dbReference type="FunFam" id="1.10.268.10:FF:000001">
    <property type="entry name" value="DNA gyrase subunit A"/>
    <property type="match status" value="1"/>
</dbReference>
<dbReference type="Gene3D" id="1.10.268.10">
    <property type="entry name" value="Topoisomerase, domain 3"/>
    <property type="match status" value="1"/>
</dbReference>
<dbReference type="InterPro" id="IPR035516">
    <property type="entry name" value="Gyrase/topoIV_suA_C"/>
</dbReference>
<comment type="similarity">
    <text evidence="2 9">Belongs to the type II topoisomerase GyrA/ParC subunit family.</text>
</comment>
<dbReference type="GO" id="GO:0006261">
    <property type="term" value="P:DNA-templated DNA replication"/>
    <property type="evidence" value="ECO:0007669"/>
    <property type="project" value="UniProtKB-UniRule"/>
</dbReference>
<dbReference type="GO" id="GO:0005694">
    <property type="term" value="C:chromosome"/>
    <property type="evidence" value="ECO:0007669"/>
    <property type="project" value="InterPro"/>
</dbReference>
<dbReference type="HAMAP" id="MF_01897">
    <property type="entry name" value="GyrA"/>
    <property type="match status" value="1"/>
</dbReference>
<evidence type="ECO:0000256" key="5">
    <source>
        <dbReference type="ARBA" id="ARBA00023029"/>
    </source>
</evidence>
<dbReference type="NCBIfam" id="TIGR01063">
    <property type="entry name" value="gyrA"/>
    <property type="match status" value="1"/>
</dbReference>
<feature type="short sequence motif" description="GyrA-box" evidence="9">
    <location>
        <begin position="536"/>
        <end position="542"/>
    </location>
</feature>
<dbReference type="PROSITE" id="PS52040">
    <property type="entry name" value="TOPO_IIA"/>
    <property type="match status" value="1"/>
</dbReference>
<dbReference type="SUPFAM" id="SSF101904">
    <property type="entry name" value="GyrA/ParC C-terminal domain-like"/>
    <property type="match status" value="1"/>
</dbReference>
<dbReference type="InterPro" id="IPR013760">
    <property type="entry name" value="Topo_IIA-like_dom_sf"/>
</dbReference>
<comment type="catalytic activity">
    <reaction evidence="1 9 10">
        <text>ATP-dependent breakage, passage and rejoining of double-stranded DNA.</text>
        <dbReference type="EC" id="5.6.2.2"/>
    </reaction>
</comment>
<evidence type="ECO:0000256" key="3">
    <source>
        <dbReference type="ARBA" id="ARBA00022741"/>
    </source>
</evidence>
<keyword evidence="4 9" id="KW-0067">ATP-binding</keyword>
<dbReference type="GO" id="GO:0005737">
    <property type="term" value="C:cytoplasm"/>
    <property type="evidence" value="ECO:0007669"/>
    <property type="project" value="UniProtKB-SubCell"/>
</dbReference>
<dbReference type="InterPro" id="IPR002205">
    <property type="entry name" value="Topo_IIA_dom_A"/>
</dbReference>
<dbReference type="GO" id="GO:0009330">
    <property type="term" value="C:DNA topoisomerase type II (double strand cut, ATP-hydrolyzing) complex"/>
    <property type="evidence" value="ECO:0007669"/>
    <property type="project" value="TreeGrafter"/>
</dbReference>
<dbReference type="GO" id="GO:0005524">
    <property type="term" value="F:ATP binding"/>
    <property type="evidence" value="ECO:0007669"/>
    <property type="project" value="UniProtKB-UniRule"/>
</dbReference>
<evidence type="ECO:0000313" key="14">
    <source>
        <dbReference type="Proteomes" id="UP000512167"/>
    </source>
</evidence>
<evidence type="ECO:0000256" key="6">
    <source>
        <dbReference type="ARBA" id="ARBA00023125"/>
    </source>
</evidence>
<comment type="miscellaneous">
    <text evidence="9">Few gyrases are as efficient as E.coli at forming negative supercoils. Not all organisms have 2 type II topoisomerases; in organisms with a single type II topoisomerase this enzyme also has to decatenate newly replicated chromosomes.</text>
</comment>
<dbReference type="Proteomes" id="UP000512167">
    <property type="component" value="Chromosome"/>
</dbReference>
<dbReference type="NCBIfam" id="NF004043">
    <property type="entry name" value="PRK05560.1"/>
    <property type="match status" value="1"/>
</dbReference>
<dbReference type="InterPro" id="IPR013758">
    <property type="entry name" value="Topo_IIA_A/C_ab"/>
</dbReference>
<keyword evidence="14" id="KW-1185">Reference proteome</keyword>
<evidence type="ECO:0000256" key="7">
    <source>
        <dbReference type="ARBA" id="ARBA00023235"/>
    </source>
</evidence>
<dbReference type="Pfam" id="PF00521">
    <property type="entry name" value="DNA_topoisoIV"/>
    <property type="match status" value="1"/>
</dbReference>
<dbReference type="KEGG" id="tbk:HF295_06520"/>
<dbReference type="PANTHER" id="PTHR43493:SF5">
    <property type="entry name" value="DNA GYRASE SUBUNIT A, CHLOROPLASTIC_MITOCHONDRIAL"/>
    <property type="match status" value="1"/>
</dbReference>
<evidence type="ECO:0000256" key="4">
    <source>
        <dbReference type="ARBA" id="ARBA00022840"/>
    </source>
</evidence>
<dbReference type="EC" id="5.6.2.2" evidence="9"/>
<dbReference type="GO" id="GO:0003677">
    <property type="term" value="F:DNA binding"/>
    <property type="evidence" value="ECO:0007669"/>
    <property type="project" value="UniProtKB-UniRule"/>
</dbReference>
<keyword evidence="7 9" id="KW-0413">Isomerase</keyword>
<dbReference type="InterPro" id="IPR005743">
    <property type="entry name" value="GyrA"/>
</dbReference>
<dbReference type="SUPFAM" id="SSF56719">
    <property type="entry name" value="Type II DNA topoisomerase"/>
    <property type="match status" value="1"/>
</dbReference>
<dbReference type="CDD" id="cd00187">
    <property type="entry name" value="TOP4c"/>
    <property type="match status" value="1"/>
</dbReference>
<dbReference type="GO" id="GO:0006265">
    <property type="term" value="P:DNA topological change"/>
    <property type="evidence" value="ECO:0007669"/>
    <property type="project" value="UniProtKB-UniRule"/>
</dbReference>
<comment type="function">
    <text evidence="9">A type II topoisomerase that negatively supercoils closed circular double-stranded (ds) DNA in an ATP-dependent manner to modulate DNA topology and maintain chromosomes in an underwound state. Negative supercoiling favors strand separation, and DNA replication, transcription, recombination and repair, all of which involve strand separation. Also able to catalyze the interconversion of other topological isomers of dsDNA rings, including catenanes and knotted rings. Type II topoisomerases break and join 2 DNA strands simultaneously in an ATP-dependent manner.</text>
</comment>
<dbReference type="AlphaFoldDB" id="A0A7L6N2X6"/>
<dbReference type="SMART" id="SM00434">
    <property type="entry name" value="TOP4c"/>
    <property type="match status" value="1"/>
</dbReference>
<dbReference type="GO" id="GO:0034335">
    <property type="term" value="F:DNA negative supercoiling activity"/>
    <property type="evidence" value="ECO:0007669"/>
    <property type="project" value="UniProtKB-ARBA"/>
</dbReference>
<dbReference type="FunFam" id="3.30.1360.40:FF:000002">
    <property type="entry name" value="DNA gyrase subunit A"/>
    <property type="match status" value="1"/>
</dbReference>
<feature type="domain" description="Topo IIA-type catalytic" evidence="12">
    <location>
        <begin position="46"/>
        <end position="509"/>
    </location>
</feature>
<keyword evidence="11" id="KW-0175">Coiled coil</keyword>
<dbReference type="Gene3D" id="2.120.10.90">
    <property type="entry name" value="DNA gyrase/topoisomerase IV, subunit A, C-terminal"/>
    <property type="match status" value="1"/>
</dbReference>
<proteinExistence type="inferred from homology"/>
<sequence length="837" mass="94201">MDDFNKENIDDIQIKTNDKIKEINVTNEMETSFLSYAMSVIVARALPDVRDGLKPVHRRILYGMDELGLTPDKSYKKSARIVGDVMGKYHPHGDSAIYDAMVRMAQDFSYRYPLVNGHGNFGSIDGDPAAAMRYTEAKMDKIASEILKDLKKDTVDFIENYDGSETEPKVLPSRIPNLLVNGATGIAVGMATNIPPHNLSEVIDGYTAYIKDNDIDIDDLMEYIKGPDFPTGGVILGQSGIVQAYKTGRGIIRVKAKSEIKELANGKKQIIITEIPYQVNKTTLIDRIAQLAKDKKIEGITDLRDESSRKGMRIVIELRKDINPEVLLNNLYKNSQLQVSFGANMLALVDDKPVVLNLKDMIKYYYLHQVEVLVRKTNFDLNKAKDRLHILEGYIIALNNIDEVIKIIRDSYDDTEERLIQAFNLSDKQVKEILKMQLRRLSGLERSKIEDEINELNLTINDLQETLASKEKQNQILIDDANDIKSRFGDQRRTEIDLFGDYDIDDEDLIPVEDVIIAITTNGYVKRMNIDVYRAQNRGGRGKTGMQLNEDDVIDSIIFTSTHDYLLFFTTLGRVYKMKGYKIPNFGRTSKGLPIVNLLDLNEGEELATCMTLKDFEEGYLFFTTSNGIVKRTSVQDFKNIRANGIRAINLKDQDTLHSVKFTDGTRDIIIGASNGKAIRFHEEQVRSMGRTASGVKGIDLVKDESVVGVTVVSEDQNQVLAITKLGYGKRTEVDEYRSQNRGGKGVKTINVTDKNGPLAKLVSVIGDEDLLVVSNQGMIIRTPIEQISISKRATQGVKIINLMDEQFVKTIALIAKEEDEVEVIQDTNENPKENIE</sequence>
<comment type="subunit">
    <text evidence="9">Heterotetramer, composed of two GyrA and two GyrB chains. In the heterotetramer, GyrA contains the active site tyrosine that forms a transient covalent intermediate with DNA, while GyrB binds cofactors and catalyzes ATP hydrolysis.</text>
</comment>
<dbReference type="FunFam" id="3.90.199.10:FF:000001">
    <property type="entry name" value="DNA gyrase subunit A"/>
    <property type="match status" value="1"/>
</dbReference>
<keyword evidence="9" id="KW-0963">Cytoplasm</keyword>
<evidence type="ECO:0000256" key="10">
    <source>
        <dbReference type="PROSITE-ProRule" id="PRU01384"/>
    </source>
</evidence>
<organism evidence="13 14">
    <name type="scientific">Hujiaoplasma nucleasis</name>
    <dbReference type="NCBI Taxonomy" id="2725268"/>
    <lineage>
        <taxon>Bacteria</taxon>
        <taxon>Bacillati</taxon>
        <taxon>Mycoplasmatota</taxon>
        <taxon>Mollicutes</taxon>
        <taxon>Candidatus Izemoplasmatales</taxon>
        <taxon>Hujiaoplasmataceae</taxon>
        <taxon>Hujiaoplasma</taxon>
    </lineage>
</organism>
<dbReference type="InterPro" id="IPR006691">
    <property type="entry name" value="GyrA/parC_rep"/>
</dbReference>
<evidence type="ECO:0000256" key="2">
    <source>
        <dbReference type="ARBA" id="ARBA00008263"/>
    </source>
</evidence>
<comment type="subunit">
    <text evidence="8">Heterotetramer composed of ParC and ParE.</text>
</comment>
<dbReference type="Pfam" id="PF03989">
    <property type="entry name" value="DNA_gyraseA_C"/>
    <property type="match status" value="6"/>
</dbReference>
<dbReference type="FunFam" id="2.120.10.90:FF:000005">
    <property type="entry name" value="DNA topoisomerase 4 subunit A"/>
    <property type="match status" value="1"/>
</dbReference>
<keyword evidence="5 9" id="KW-0799">Topoisomerase</keyword>
<reference evidence="13 14" key="1">
    <citation type="submission" date="2020-04" db="EMBL/GenBank/DDBJ databases">
        <authorList>
            <person name="Zheng R.K."/>
            <person name="Sun C.M."/>
        </authorList>
    </citation>
    <scope>NUCLEOTIDE SEQUENCE [LARGE SCALE GENOMIC DNA]</scope>
    <source>
        <strain evidence="14">zrk29</strain>
    </source>
</reference>
<feature type="active site" description="O-(5'-phospho-DNA)-tyrosine intermediate" evidence="9 10">
    <location>
        <position position="134"/>
    </location>
</feature>
<dbReference type="NCBIfam" id="NF004044">
    <property type="entry name" value="PRK05561.1"/>
    <property type="match status" value="1"/>
</dbReference>
<dbReference type="PANTHER" id="PTHR43493">
    <property type="entry name" value="DNA GYRASE/TOPOISOMERASE SUBUNIT A"/>
    <property type="match status" value="1"/>
</dbReference>
<evidence type="ECO:0000313" key="13">
    <source>
        <dbReference type="EMBL" id="QLY40523.1"/>
    </source>
</evidence>
<gene>
    <name evidence="9 13" type="primary">gyrA</name>
    <name evidence="13" type="ORF">HF295_06520</name>
</gene>